<accession>A0A9K3NLX4</accession>
<reference evidence="1" key="2">
    <citation type="submission" date="2020-06" db="EMBL/GenBank/DDBJ databases">
        <title>Helianthus annuus Genome sequencing and assembly Release 2.</title>
        <authorList>
            <person name="Gouzy J."/>
            <person name="Langlade N."/>
            <person name="Munos S."/>
        </authorList>
    </citation>
    <scope>NUCLEOTIDE SEQUENCE</scope>
    <source>
        <tissue evidence="1">Leaves</tissue>
    </source>
</reference>
<sequence length="78" mass="9183">MTASIAWTRTCCCNCSLNEDRRTTYYHKLIEVFIIKRLTMITENRVLINNLLRLSQLRINPGQLIHWSRNSQTGNMRG</sequence>
<proteinExistence type="predicted"/>
<protein>
    <submittedName>
        <fullName evidence="1">Uncharacterized protein</fullName>
    </submittedName>
</protein>
<evidence type="ECO:0000313" key="1">
    <source>
        <dbReference type="EMBL" id="KAF5805114.1"/>
    </source>
</evidence>
<name>A0A9K3NLX4_HELAN</name>
<dbReference type="AlphaFoldDB" id="A0A9K3NLX4"/>
<keyword evidence="2" id="KW-1185">Reference proteome</keyword>
<comment type="caution">
    <text evidence="1">The sequence shown here is derived from an EMBL/GenBank/DDBJ whole genome shotgun (WGS) entry which is preliminary data.</text>
</comment>
<gene>
    <name evidence="1" type="ORF">HanXRQr2_Chr05g0205281</name>
</gene>
<evidence type="ECO:0000313" key="2">
    <source>
        <dbReference type="Proteomes" id="UP000215914"/>
    </source>
</evidence>
<dbReference type="Proteomes" id="UP000215914">
    <property type="component" value="Unassembled WGS sequence"/>
</dbReference>
<organism evidence="1 2">
    <name type="scientific">Helianthus annuus</name>
    <name type="common">Common sunflower</name>
    <dbReference type="NCBI Taxonomy" id="4232"/>
    <lineage>
        <taxon>Eukaryota</taxon>
        <taxon>Viridiplantae</taxon>
        <taxon>Streptophyta</taxon>
        <taxon>Embryophyta</taxon>
        <taxon>Tracheophyta</taxon>
        <taxon>Spermatophyta</taxon>
        <taxon>Magnoliopsida</taxon>
        <taxon>eudicotyledons</taxon>
        <taxon>Gunneridae</taxon>
        <taxon>Pentapetalae</taxon>
        <taxon>asterids</taxon>
        <taxon>campanulids</taxon>
        <taxon>Asterales</taxon>
        <taxon>Asteraceae</taxon>
        <taxon>Asteroideae</taxon>
        <taxon>Heliantheae alliance</taxon>
        <taxon>Heliantheae</taxon>
        <taxon>Helianthus</taxon>
    </lineage>
</organism>
<dbReference type="EMBL" id="MNCJ02000320">
    <property type="protein sequence ID" value="KAF5805114.1"/>
    <property type="molecule type" value="Genomic_DNA"/>
</dbReference>
<reference evidence="1" key="1">
    <citation type="journal article" date="2017" name="Nature">
        <title>The sunflower genome provides insights into oil metabolism, flowering and Asterid evolution.</title>
        <authorList>
            <person name="Badouin H."/>
            <person name="Gouzy J."/>
            <person name="Grassa C.J."/>
            <person name="Murat F."/>
            <person name="Staton S.E."/>
            <person name="Cottret L."/>
            <person name="Lelandais-Briere C."/>
            <person name="Owens G.L."/>
            <person name="Carrere S."/>
            <person name="Mayjonade B."/>
            <person name="Legrand L."/>
            <person name="Gill N."/>
            <person name="Kane N.C."/>
            <person name="Bowers J.E."/>
            <person name="Hubner S."/>
            <person name="Bellec A."/>
            <person name="Berard A."/>
            <person name="Berges H."/>
            <person name="Blanchet N."/>
            <person name="Boniface M.C."/>
            <person name="Brunel D."/>
            <person name="Catrice O."/>
            <person name="Chaidir N."/>
            <person name="Claudel C."/>
            <person name="Donnadieu C."/>
            <person name="Faraut T."/>
            <person name="Fievet G."/>
            <person name="Helmstetter N."/>
            <person name="King M."/>
            <person name="Knapp S.J."/>
            <person name="Lai Z."/>
            <person name="Le Paslier M.C."/>
            <person name="Lippi Y."/>
            <person name="Lorenzon L."/>
            <person name="Mandel J.R."/>
            <person name="Marage G."/>
            <person name="Marchand G."/>
            <person name="Marquand E."/>
            <person name="Bret-Mestries E."/>
            <person name="Morien E."/>
            <person name="Nambeesan S."/>
            <person name="Nguyen T."/>
            <person name="Pegot-Espagnet P."/>
            <person name="Pouilly N."/>
            <person name="Raftis F."/>
            <person name="Sallet E."/>
            <person name="Schiex T."/>
            <person name="Thomas J."/>
            <person name="Vandecasteele C."/>
            <person name="Vares D."/>
            <person name="Vear F."/>
            <person name="Vautrin S."/>
            <person name="Crespi M."/>
            <person name="Mangin B."/>
            <person name="Burke J.M."/>
            <person name="Salse J."/>
            <person name="Munos S."/>
            <person name="Vincourt P."/>
            <person name="Rieseberg L.H."/>
            <person name="Langlade N.B."/>
        </authorList>
    </citation>
    <scope>NUCLEOTIDE SEQUENCE</scope>
    <source>
        <tissue evidence="1">Leaves</tissue>
    </source>
</reference>
<dbReference type="Gramene" id="mRNA:HanXRQr2_Chr05g0205281">
    <property type="protein sequence ID" value="mRNA:HanXRQr2_Chr05g0205281"/>
    <property type="gene ID" value="HanXRQr2_Chr05g0205281"/>
</dbReference>